<evidence type="ECO:0000313" key="3">
    <source>
        <dbReference type="Proteomes" id="UP001596098"/>
    </source>
</evidence>
<dbReference type="Proteomes" id="UP001596098">
    <property type="component" value="Unassembled WGS sequence"/>
</dbReference>
<protein>
    <submittedName>
        <fullName evidence="2">DUF3253 domain-containing protein</fullName>
    </submittedName>
</protein>
<dbReference type="EMBL" id="JBHSQI010000001">
    <property type="protein sequence ID" value="MFC6152217.1"/>
    <property type="molecule type" value="Genomic_DNA"/>
</dbReference>
<accession>A0ABW1QTM9</accession>
<keyword evidence="3" id="KW-1185">Reference proteome</keyword>
<name>A0ABW1QTM9_9ACTN</name>
<organism evidence="2 3">
    <name type="scientific">Nocardioides yefusunii</name>
    <dbReference type="NCBI Taxonomy" id="2500546"/>
    <lineage>
        <taxon>Bacteria</taxon>
        <taxon>Bacillati</taxon>
        <taxon>Actinomycetota</taxon>
        <taxon>Actinomycetes</taxon>
        <taxon>Propionibacteriales</taxon>
        <taxon>Nocardioidaceae</taxon>
        <taxon>Nocardioides</taxon>
    </lineage>
</organism>
<dbReference type="Gene3D" id="1.10.10.10">
    <property type="entry name" value="Winged helix-like DNA-binding domain superfamily/Winged helix DNA-binding domain"/>
    <property type="match status" value="1"/>
</dbReference>
<sequence>MPTDDDGVERTEDGRYIVVNGRRWRASDPSIPEKLRQELVNVLMAARRAVRTEGDGARHRVQDAKVALGERGQAWWETVDDEALRVRVAATARSLLRHREGTICPSDVARVVGGESWRERMDLVREVAFALADEGMVQVTRGGEPVARGEGSGPVRIARGENFPE</sequence>
<reference evidence="3" key="1">
    <citation type="journal article" date="2019" name="Int. J. Syst. Evol. Microbiol.">
        <title>The Global Catalogue of Microorganisms (GCM) 10K type strain sequencing project: providing services to taxonomists for standard genome sequencing and annotation.</title>
        <authorList>
            <consortium name="The Broad Institute Genomics Platform"/>
            <consortium name="The Broad Institute Genome Sequencing Center for Infectious Disease"/>
            <person name="Wu L."/>
            <person name="Ma J."/>
        </authorList>
    </citation>
    <scope>NUCLEOTIDE SEQUENCE [LARGE SCALE GENOMIC DNA]</scope>
    <source>
        <strain evidence="3">DFY28</strain>
    </source>
</reference>
<dbReference type="SUPFAM" id="SSF46785">
    <property type="entry name" value="Winged helix' DNA-binding domain"/>
    <property type="match status" value="1"/>
</dbReference>
<dbReference type="InterPro" id="IPR036388">
    <property type="entry name" value="WH-like_DNA-bd_sf"/>
</dbReference>
<dbReference type="InterPro" id="IPR036390">
    <property type="entry name" value="WH_DNA-bd_sf"/>
</dbReference>
<feature type="region of interest" description="Disordered" evidence="1">
    <location>
        <begin position="143"/>
        <end position="165"/>
    </location>
</feature>
<gene>
    <name evidence="2" type="ORF">ACFPWU_00850</name>
</gene>
<evidence type="ECO:0000256" key="1">
    <source>
        <dbReference type="SAM" id="MobiDB-lite"/>
    </source>
</evidence>
<dbReference type="InterPro" id="IPR021660">
    <property type="entry name" value="DUF3253"/>
</dbReference>
<comment type="caution">
    <text evidence="2">The sequence shown here is derived from an EMBL/GenBank/DDBJ whole genome shotgun (WGS) entry which is preliminary data.</text>
</comment>
<proteinExistence type="predicted"/>
<dbReference type="Pfam" id="PF11625">
    <property type="entry name" value="DUF3253"/>
    <property type="match status" value="1"/>
</dbReference>
<dbReference type="RefSeq" id="WP_128220321.1">
    <property type="nucleotide sequence ID" value="NZ_CP034929.1"/>
</dbReference>
<evidence type="ECO:0000313" key="2">
    <source>
        <dbReference type="EMBL" id="MFC6152217.1"/>
    </source>
</evidence>